<name>T1L082_TETUR</name>
<sequence length="334" mass="37580">MSFASFSISHLRCFSGAGRSMFQIGIKPCLHNYLSTSSYISIRLKHGKANKHGVHFVNKNLSIKYANSVNQDNKINHNTNGGSDVEVKPASRLLVLIAWIRAAEKNLEKYREIYIKNYGFDVLTVYTNPIDFLLPTVGTQKTAQNLVDYLVTEGNKYSDIVIHGFSVGAYEFGEILIILNKALEKSEANSAYHKLIDTIRGMVFDSAVDVSGAPIGVSRSVGGETFLADAIQIVMRFYMWLASPVATKHYVASSKMFHNNFLRCPALLLFSKQDAISDTKVNMDLAEEWKNLGINVTVKDFNHSRHVTHYRKYPDLYGKQIDDFITKLSFISDK</sequence>
<dbReference type="Proteomes" id="UP000015104">
    <property type="component" value="Unassembled WGS sequence"/>
</dbReference>
<dbReference type="SUPFAM" id="SSF53474">
    <property type="entry name" value="alpha/beta-Hydrolases"/>
    <property type="match status" value="1"/>
</dbReference>
<keyword evidence="2" id="KW-1185">Reference proteome</keyword>
<evidence type="ECO:0008006" key="3">
    <source>
        <dbReference type="Google" id="ProtNLM"/>
    </source>
</evidence>
<dbReference type="Pfam" id="PF05705">
    <property type="entry name" value="DUF829"/>
    <property type="match status" value="1"/>
</dbReference>
<reference evidence="2" key="1">
    <citation type="submission" date="2011-08" db="EMBL/GenBank/DDBJ databases">
        <authorList>
            <person name="Rombauts S."/>
        </authorList>
    </citation>
    <scope>NUCLEOTIDE SEQUENCE</scope>
    <source>
        <strain evidence="2">London</strain>
    </source>
</reference>
<accession>T1L082</accession>
<evidence type="ECO:0000313" key="2">
    <source>
        <dbReference type="Proteomes" id="UP000015104"/>
    </source>
</evidence>
<dbReference type="PANTHER" id="PTHR20908:SF1">
    <property type="entry name" value="LD15586P"/>
    <property type="match status" value="1"/>
</dbReference>
<dbReference type="STRING" id="32264.T1L082"/>
<protein>
    <recommendedName>
        <fullName evidence="3">Transmembrane protein 53</fullName>
    </recommendedName>
</protein>
<dbReference type="GO" id="GO:0017171">
    <property type="term" value="F:serine hydrolase activity"/>
    <property type="evidence" value="ECO:0007669"/>
    <property type="project" value="TreeGrafter"/>
</dbReference>
<dbReference type="InterPro" id="IPR029058">
    <property type="entry name" value="AB_hydrolase_fold"/>
</dbReference>
<proteinExistence type="predicted"/>
<dbReference type="KEGG" id="tut:107368896"/>
<evidence type="ECO:0000313" key="1">
    <source>
        <dbReference type="EnsemblMetazoa" id="tetur29g01540.1"/>
    </source>
</evidence>
<dbReference type="HOGENOM" id="CLU_060004_0_1_1"/>
<gene>
    <name evidence="1" type="primary">107368896</name>
</gene>
<dbReference type="InterPro" id="IPR008547">
    <property type="entry name" value="DUF829_TMEM53"/>
</dbReference>
<dbReference type="AlphaFoldDB" id="T1L082"/>
<dbReference type="OrthoDB" id="77878at2759"/>
<reference evidence="1" key="2">
    <citation type="submission" date="2015-06" db="UniProtKB">
        <authorList>
            <consortium name="EnsemblMetazoa"/>
        </authorList>
    </citation>
    <scope>IDENTIFICATION</scope>
</reference>
<dbReference type="Gene3D" id="3.40.50.1820">
    <property type="entry name" value="alpha/beta hydrolase"/>
    <property type="match status" value="1"/>
</dbReference>
<dbReference type="EMBL" id="CAEY01000763">
    <property type="status" value="NOT_ANNOTATED_CDS"/>
    <property type="molecule type" value="Genomic_DNA"/>
</dbReference>
<dbReference type="eggNOG" id="KOG2521">
    <property type="taxonomic scope" value="Eukaryota"/>
</dbReference>
<organism evidence="1 2">
    <name type="scientific">Tetranychus urticae</name>
    <name type="common">Two-spotted spider mite</name>
    <dbReference type="NCBI Taxonomy" id="32264"/>
    <lineage>
        <taxon>Eukaryota</taxon>
        <taxon>Metazoa</taxon>
        <taxon>Ecdysozoa</taxon>
        <taxon>Arthropoda</taxon>
        <taxon>Chelicerata</taxon>
        <taxon>Arachnida</taxon>
        <taxon>Acari</taxon>
        <taxon>Acariformes</taxon>
        <taxon>Trombidiformes</taxon>
        <taxon>Prostigmata</taxon>
        <taxon>Eleutherengona</taxon>
        <taxon>Raphignathae</taxon>
        <taxon>Tetranychoidea</taxon>
        <taxon>Tetranychidae</taxon>
        <taxon>Tetranychus</taxon>
    </lineage>
</organism>
<dbReference type="OMA" id="YLEYHMK"/>
<dbReference type="EnsemblMetazoa" id="tetur29g01540.1">
    <property type="protein sequence ID" value="tetur29g01540.1"/>
    <property type="gene ID" value="tetur29g01540"/>
</dbReference>
<dbReference type="PANTHER" id="PTHR20908">
    <property type="entry name" value="LD15586P"/>
    <property type="match status" value="1"/>
</dbReference>